<keyword evidence="2" id="KW-1185">Reference proteome</keyword>
<evidence type="ECO:0000313" key="2">
    <source>
        <dbReference type="Proteomes" id="UP000644507"/>
    </source>
</evidence>
<reference evidence="1" key="1">
    <citation type="journal article" date="2014" name="Int. J. Syst. Evol. Microbiol.">
        <title>Complete genome sequence of Corynebacterium casei LMG S-19264T (=DSM 44701T), isolated from a smear-ripened cheese.</title>
        <authorList>
            <consortium name="US DOE Joint Genome Institute (JGI-PGF)"/>
            <person name="Walter F."/>
            <person name="Albersmeier A."/>
            <person name="Kalinowski J."/>
            <person name="Ruckert C."/>
        </authorList>
    </citation>
    <scope>NUCLEOTIDE SEQUENCE</scope>
    <source>
        <strain evidence="1">KCTC 12988</strain>
    </source>
</reference>
<name>A0A918TNC4_9BACT</name>
<reference evidence="1" key="2">
    <citation type="submission" date="2020-09" db="EMBL/GenBank/DDBJ databases">
        <authorList>
            <person name="Sun Q."/>
            <person name="Kim S."/>
        </authorList>
    </citation>
    <scope>NUCLEOTIDE SEQUENCE</scope>
    <source>
        <strain evidence="1">KCTC 12988</strain>
    </source>
</reference>
<comment type="caution">
    <text evidence="1">The sequence shown here is derived from an EMBL/GenBank/DDBJ whole genome shotgun (WGS) entry which is preliminary data.</text>
</comment>
<organism evidence="1 2">
    <name type="scientific">Roseibacillus persicicus</name>
    <dbReference type="NCBI Taxonomy" id="454148"/>
    <lineage>
        <taxon>Bacteria</taxon>
        <taxon>Pseudomonadati</taxon>
        <taxon>Verrucomicrobiota</taxon>
        <taxon>Verrucomicrobiia</taxon>
        <taxon>Verrucomicrobiales</taxon>
        <taxon>Verrucomicrobiaceae</taxon>
        <taxon>Roseibacillus</taxon>
    </lineage>
</organism>
<gene>
    <name evidence="1" type="ORF">GCM10007100_23920</name>
</gene>
<protein>
    <submittedName>
        <fullName evidence="1">Uncharacterized protein</fullName>
    </submittedName>
</protein>
<evidence type="ECO:0000313" key="1">
    <source>
        <dbReference type="EMBL" id="GHC56394.1"/>
    </source>
</evidence>
<dbReference type="EMBL" id="BMXI01000010">
    <property type="protein sequence ID" value="GHC56394.1"/>
    <property type="molecule type" value="Genomic_DNA"/>
</dbReference>
<proteinExistence type="predicted"/>
<accession>A0A918TNC4</accession>
<sequence>METDVDGRSAILRKNTLKVQFVLRLFRQLHLENGLNVRKRLGLAPKEENFDLFDSRPFVGPSDGTMVRGIGLGFVNPDER</sequence>
<dbReference type="AlphaFoldDB" id="A0A918TNC4"/>
<dbReference type="Proteomes" id="UP000644507">
    <property type="component" value="Unassembled WGS sequence"/>
</dbReference>